<comment type="catalytic activity">
    <reaction evidence="8 9">
        <text>(2R)-3-phosphoglycerate + NAD(+) = 3-phosphooxypyruvate + NADH + H(+)</text>
        <dbReference type="Rhea" id="RHEA:12641"/>
        <dbReference type="ChEBI" id="CHEBI:15378"/>
        <dbReference type="ChEBI" id="CHEBI:18110"/>
        <dbReference type="ChEBI" id="CHEBI:57540"/>
        <dbReference type="ChEBI" id="CHEBI:57945"/>
        <dbReference type="ChEBI" id="CHEBI:58272"/>
        <dbReference type="EC" id="1.1.1.95"/>
    </reaction>
</comment>
<dbReference type="PROSITE" id="PS00065">
    <property type="entry name" value="D_2_HYDROXYACID_DH_1"/>
    <property type="match status" value="1"/>
</dbReference>
<keyword evidence="5 9" id="KW-0028">Amino-acid biosynthesis</keyword>
<evidence type="ECO:0000256" key="7">
    <source>
        <dbReference type="ARBA" id="ARBA00023027"/>
    </source>
</evidence>
<dbReference type="InterPro" id="IPR006139">
    <property type="entry name" value="D-isomer_2_OHA_DH_cat_dom"/>
</dbReference>
<dbReference type="Pfam" id="PF02826">
    <property type="entry name" value="2-Hacid_dh_C"/>
    <property type="match status" value="1"/>
</dbReference>
<dbReference type="SUPFAM" id="SSF52283">
    <property type="entry name" value="Formate/glycerate dehydrogenase catalytic domain-like"/>
    <property type="match status" value="1"/>
</dbReference>
<evidence type="ECO:0000259" key="10">
    <source>
        <dbReference type="Pfam" id="PF00389"/>
    </source>
</evidence>
<evidence type="ECO:0000256" key="9">
    <source>
        <dbReference type="RuleBase" id="RU363003"/>
    </source>
</evidence>
<dbReference type="Pfam" id="PF00389">
    <property type="entry name" value="2-Hacid_dh"/>
    <property type="match status" value="1"/>
</dbReference>
<dbReference type="SUPFAM" id="SSF143548">
    <property type="entry name" value="Serine metabolism enzymes domain"/>
    <property type="match status" value="1"/>
</dbReference>
<evidence type="ECO:0000259" key="11">
    <source>
        <dbReference type="Pfam" id="PF02826"/>
    </source>
</evidence>
<comment type="similarity">
    <text evidence="2 9">Belongs to the D-isomer specific 2-hydroxyacid dehydrogenase family.</text>
</comment>
<evidence type="ECO:0000256" key="6">
    <source>
        <dbReference type="ARBA" id="ARBA00023002"/>
    </source>
</evidence>
<dbReference type="Gene3D" id="3.30.1330.90">
    <property type="entry name" value="D-3-phosphoglycerate dehydrogenase, domain 3"/>
    <property type="match status" value="1"/>
</dbReference>
<keyword evidence="14" id="KW-1185">Reference proteome</keyword>
<feature type="domain" description="D-isomer specific 2-hydroxyacid dehydrogenase NAD-binding" evidence="11">
    <location>
        <begin position="109"/>
        <end position="283"/>
    </location>
</feature>
<dbReference type="InterPro" id="IPR050857">
    <property type="entry name" value="D-2-hydroxyacid_DH"/>
</dbReference>
<evidence type="ECO:0000256" key="4">
    <source>
        <dbReference type="ARBA" id="ARBA00021582"/>
    </source>
</evidence>
<evidence type="ECO:0000256" key="1">
    <source>
        <dbReference type="ARBA" id="ARBA00005216"/>
    </source>
</evidence>
<dbReference type="CDD" id="cd04902">
    <property type="entry name" value="ACT_3PGDH-xct"/>
    <property type="match status" value="1"/>
</dbReference>
<dbReference type="InterPro" id="IPR036291">
    <property type="entry name" value="NAD(P)-bd_dom_sf"/>
</dbReference>
<evidence type="ECO:0000313" key="13">
    <source>
        <dbReference type="EMBL" id="GGB90890.1"/>
    </source>
</evidence>
<dbReference type="InterPro" id="IPR045626">
    <property type="entry name" value="PGDH_ASB_dom"/>
</dbReference>
<dbReference type="InterPro" id="IPR029753">
    <property type="entry name" value="D-isomer_DH_CS"/>
</dbReference>
<keyword evidence="9" id="KW-0718">Serine biosynthesis</keyword>
<dbReference type="InterPro" id="IPR006140">
    <property type="entry name" value="D-isomer_DH_NAD-bd"/>
</dbReference>
<accession>A0ABQ1K7I8</accession>
<evidence type="ECO:0000259" key="12">
    <source>
        <dbReference type="Pfam" id="PF19304"/>
    </source>
</evidence>
<organism evidence="13 14">
    <name type="scientific">Marivita lacus</name>
    <dbReference type="NCBI Taxonomy" id="1323742"/>
    <lineage>
        <taxon>Bacteria</taxon>
        <taxon>Pseudomonadati</taxon>
        <taxon>Pseudomonadota</taxon>
        <taxon>Alphaproteobacteria</taxon>
        <taxon>Rhodobacterales</taxon>
        <taxon>Roseobacteraceae</taxon>
        <taxon>Marivita</taxon>
    </lineage>
</organism>
<dbReference type="PROSITE" id="PS00670">
    <property type="entry name" value="D_2_HYDROXYACID_DH_2"/>
    <property type="match status" value="1"/>
</dbReference>
<dbReference type="RefSeq" id="WP_188480306.1">
    <property type="nucleotide sequence ID" value="NZ_BMFC01000001.1"/>
</dbReference>
<dbReference type="SUPFAM" id="SSF55021">
    <property type="entry name" value="ACT-like"/>
    <property type="match status" value="1"/>
</dbReference>
<keyword evidence="6 9" id="KW-0560">Oxidoreductase</keyword>
<evidence type="ECO:0000256" key="2">
    <source>
        <dbReference type="ARBA" id="ARBA00005854"/>
    </source>
</evidence>
<evidence type="ECO:0000256" key="8">
    <source>
        <dbReference type="ARBA" id="ARBA00048731"/>
    </source>
</evidence>
<comment type="caution">
    <text evidence="13">The sequence shown here is derived from an EMBL/GenBank/DDBJ whole genome shotgun (WGS) entry which is preliminary data.</text>
</comment>
<protein>
    <recommendedName>
        <fullName evidence="4 9">D-3-phosphoglycerate dehydrogenase</fullName>
        <ecNumber evidence="3 9">1.1.1.95</ecNumber>
    </recommendedName>
</protein>
<evidence type="ECO:0000256" key="3">
    <source>
        <dbReference type="ARBA" id="ARBA00013143"/>
    </source>
</evidence>
<feature type="domain" description="D-3-phosphoglycerate dehydrogenase ASB" evidence="12">
    <location>
        <begin position="327"/>
        <end position="444"/>
    </location>
</feature>
<name>A0ABQ1K7I8_9RHOB</name>
<dbReference type="Gene3D" id="3.40.50.720">
    <property type="entry name" value="NAD(P)-binding Rossmann-like Domain"/>
    <property type="match status" value="2"/>
</dbReference>
<comment type="pathway">
    <text evidence="1 9">Amino-acid biosynthesis; L-serine biosynthesis; L-serine from 3-phospho-D-glycerate: step 1/3.</text>
</comment>
<dbReference type="InterPro" id="IPR029009">
    <property type="entry name" value="ASB_dom_sf"/>
</dbReference>
<evidence type="ECO:0000256" key="5">
    <source>
        <dbReference type="ARBA" id="ARBA00022605"/>
    </source>
</evidence>
<feature type="domain" description="D-isomer specific 2-hydroxyacid dehydrogenase catalytic" evidence="10">
    <location>
        <begin position="5"/>
        <end position="315"/>
    </location>
</feature>
<dbReference type="InterPro" id="IPR045865">
    <property type="entry name" value="ACT-like_dom_sf"/>
</dbReference>
<dbReference type="SUPFAM" id="SSF51735">
    <property type="entry name" value="NAD(P)-binding Rossmann-fold domains"/>
    <property type="match status" value="1"/>
</dbReference>
<dbReference type="Pfam" id="PF19304">
    <property type="entry name" value="PGDH_inter"/>
    <property type="match status" value="1"/>
</dbReference>
<dbReference type="CDD" id="cd12173">
    <property type="entry name" value="PGDH_4"/>
    <property type="match status" value="1"/>
</dbReference>
<gene>
    <name evidence="13" type="ORF">GCM10011363_04350</name>
</gene>
<dbReference type="InterPro" id="IPR006236">
    <property type="entry name" value="PGDH"/>
</dbReference>
<dbReference type="Gene3D" id="3.30.70.260">
    <property type="match status" value="1"/>
</dbReference>
<evidence type="ECO:0000313" key="14">
    <source>
        <dbReference type="Proteomes" id="UP000645462"/>
    </source>
</evidence>
<dbReference type="PANTHER" id="PTHR42789">
    <property type="entry name" value="D-ISOMER SPECIFIC 2-HYDROXYACID DEHYDROGENASE FAMILY PROTEIN (AFU_ORTHOLOGUE AFUA_6G10090)"/>
    <property type="match status" value="1"/>
</dbReference>
<dbReference type="EC" id="1.1.1.95" evidence="3 9"/>
<dbReference type="InterPro" id="IPR029752">
    <property type="entry name" value="D-isomer_DH_CS1"/>
</dbReference>
<dbReference type="NCBIfam" id="TIGR01327">
    <property type="entry name" value="PGDH"/>
    <property type="match status" value="1"/>
</dbReference>
<dbReference type="Proteomes" id="UP000645462">
    <property type="component" value="Unassembled WGS sequence"/>
</dbReference>
<dbReference type="EMBL" id="BMFC01000001">
    <property type="protein sequence ID" value="GGB90890.1"/>
    <property type="molecule type" value="Genomic_DNA"/>
</dbReference>
<reference evidence="14" key="1">
    <citation type="journal article" date="2019" name="Int. J. Syst. Evol. Microbiol.">
        <title>The Global Catalogue of Microorganisms (GCM) 10K type strain sequencing project: providing services to taxonomists for standard genome sequencing and annotation.</title>
        <authorList>
            <consortium name="The Broad Institute Genomics Platform"/>
            <consortium name="The Broad Institute Genome Sequencing Center for Infectious Disease"/>
            <person name="Wu L."/>
            <person name="Ma J."/>
        </authorList>
    </citation>
    <scope>NUCLEOTIDE SEQUENCE [LARGE SCALE GENOMIC DNA]</scope>
    <source>
        <strain evidence="14">CGMCC 1.12478</strain>
    </source>
</reference>
<dbReference type="PROSITE" id="PS00671">
    <property type="entry name" value="D_2_HYDROXYACID_DH_3"/>
    <property type="match status" value="1"/>
</dbReference>
<sequence>MAPRVLISDKLSDAAVQIFRDRGIDVDFQPDLGKDKDKLAEVIGQYDGLAIRSATKVTQAILENATNLKVIGRAGIGTDNVDKDAASKKGVIVMNTPFGNMITTAEHAIAMMFACARQIPEASASTHAGKWEKSKFMGVELTGKTLGVIGAGNIGGIVCDRARGLKMKVVAYDPFLGEEKAKQMQVEKVELEDLLKRADFITLHVPLTDQTKNILSAGNLAKTKKGVRIINCARGGLVDEAALAELLKSGHVAGAAFDVFAEEPATDNPLFNLPNVVCTPHLGAATTEAQENVALQVAEQMANYLLTGAVENALNMPSVTAEEAKIMGPWIKLADHLGSFIGQMTDEPIKAINILYDGSVSEMNLEALNCSAIAGIMKRVNPDVNMVSAPLIAKERGIKISTTNQAKSGAFDGYIKVTVVTAERERSIAGTVFSDGKPRFIQIKGINIDAEIGAHMVYTTNEDVPGIIGTLGMTMGQNNVNIANFTLGRSVAKGEAIALLYVDEAVPASVVDKLKETGLFRQVKPLQFDVA</sequence>
<keyword evidence="7 9" id="KW-0520">NAD</keyword>
<proteinExistence type="inferred from homology"/>
<dbReference type="PANTHER" id="PTHR42789:SF1">
    <property type="entry name" value="D-ISOMER SPECIFIC 2-HYDROXYACID DEHYDROGENASE FAMILY PROTEIN (AFU_ORTHOLOGUE AFUA_6G10090)"/>
    <property type="match status" value="1"/>
</dbReference>